<dbReference type="InterPro" id="IPR003020">
    <property type="entry name" value="HCO3_transpt_euk"/>
</dbReference>
<evidence type="ECO:0000259" key="15">
    <source>
        <dbReference type="Pfam" id="PF07565"/>
    </source>
</evidence>
<proteinExistence type="inferred from homology"/>
<dbReference type="Proteomes" id="UP001108240">
    <property type="component" value="Unplaced"/>
</dbReference>
<dbReference type="GeneTree" id="ENSGT00940000158259"/>
<dbReference type="Gene3D" id="1.10.287.570">
    <property type="entry name" value="Helical hairpin bin"/>
    <property type="match status" value="1"/>
</dbReference>
<comment type="similarity">
    <text evidence="2 12">Belongs to the anion exchanger (TC 2.A.31) family.</text>
</comment>
<comment type="subcellular location">
    <subcellularLocation>
        <location evidence="1">Cell membrane</location>
        <topology evidence="1">Multi-pass membrane protein</topology>
    </subcellularLocation>
    <subcellularLocation>
        <location evidence="12">Membrane</location>
        <topology evidence="12">Multi-pass membrane protein</topology>
    </subcellularLocation>
</comment>
<dbReference type="GO" id="GO:0051453">
    <property type="term" value="P:regulation of intracellular pH"/>
    <property type="evidence" value="ECO:0007669"/>
    <property type="project" value="TreeGrafter"/>
</dbReference>
<dbReference type="AlphaFoldDB" id="A0A8C0Y806"/>
<dbReference type="FunFam" id="3.40.930.10:FF:000004">
    <property type="entry name" value="Anion exchange protein"/>
    <property type="match status" value="1"/>
</dbReference>
<evidence type="ECO:0000256" key="9">
    <source>
        <dbReference type="ARBA" id="ARBA00023065"/>
    </source>
</evidence>
<dbReference type="Pfam" id="PF07565">
    <property type="entry name" value="Band_3_cyto"/>
    <property type="match status" value="1"/>
</dbReference>
<evidence type="ECO:0000256" key="1">
    <source>
        <dbReference type="ARBA" id="ARBA00004651"/>
    </source>
</evidence>
<protein>
    <recommendedName>
        <fullName evidence="12">Anion exchange protein</fullName>
    </recommendedName>
</protein>
<feature type="transmembrane region" description="Helical" evidence="12">
    <location>
        <begin position="669"/>
        <end position="690"/>
    </location>
</feature>
<dbReference type="GO" id="GO:0015701">
    <property type="term" value="P:bicarbonate transport"/>
    <property type="evidence" value="ECO:0007669"/>
    <property type="project" value="TreeGrafter"/>
</dbReference>
<dbReference type="InterPro" id="IPR001717">
    <property type="entry name" value="Anion_exchange"/>
</dbReference>
<dbReference type="PRINTS" id="PR01231">
    <property type="entry name" value="HCO3TRNSPORT"/>
</dbReference>
<feature type="region of interest" description="Disordered" evidence="13">
    <location>
        <begin position="77"/>
        <end position="131"/>
    </location>
</feature>
<evidence type="ECO:0000313" key="17">
    <source>
        <dbReference type="Proteomes" id="UP001108240"/>
    </source>
</evidence>
<keyword evidence="17" id="KW-1185">Reference proteome</keyword>
<keyword evidence="3 12" id="KW-0813">Transport</keyword>
<dbReference type="InterPro" id="IPR011531">
    <property type="entry name" value="HCO3_transpt-like_TM_dom"/>
</dbReference>
<evidence type="ECO:0000256" key="2">
    <source>
        <dbReference type="ARBA" id="ARBA00010993"/>
    </source>
</evidence>
<keyword evidence="10 12" id="KW-0472">Membrane</keyword>
<evidence type="ECO:0000256" key="13">
    <source>
        <dbReference type="SAM" id="MobiDB-lite"/>
    </source>
</evidence>
<comment type="catalytic activity">
    <reaction evidence="11">
        <text>hydrogencarbonate(in) + chloride(out) = hydrogencarbonate(out) + chloride(in)</text>
        <dbReference type="Rhea" id="RHEA:72363"/>
        <dbReference type="ChEBI" id="CHEBI:17544"/>
        <dbReference type="ChEBI" id="CHEBI:17996"/>
    </reaction>
</comment>
<dbReference type="GO" id="GO:0005452">
    <property type="term" value="F:solute:inorganic anion antiporter activity"/>
    <property type="evidence" value="ECO:0007669"/>
    <property type="project" value="InterPro"/>
</dbReference>
<dbReference type="PANTHER" id="PTHR11453">
    <property type="entry name" value="ANION EXCHANGE PROTEIN"/>
    <property type="match status" value="1"/>
</dbReference>
<dbReference type="Pfam" id="PF00955">
    <property type="entry name" value="HCO3_cotransp"/>
    <property type="match status" value="1"/>
</dbReference>
<feature type="transmembrane region" description="Helical" evidence="12">
    <location>
        <begin position="977"/>
        <end position="997"/>
    </location>
</feature>
<keyword evidence="6" id="KW-0039">Anion exchange</keyword>
<feature type="domain" description="Bicarbonate transporter-like transmembrane" evidence="14">
    <location>
        <begin position="640"/>
        <end position="1165"/>
    </location>
</feature>
<organism evidence="16 17">
    <name type="scientific">Cyprinus carpio carpio</name>
    <dbReference type="NCBI Taxonomy" id="630221"/>
    <lineage>
        <taxon>Eukaryota</taxon>
        <taxon>Metazoa</taxon>
        <taxon>Chordata</taxon>
        <taxon>Craniata</taxon>
        <taxon>Vertebrata</taxon>
        <taxon>Euteleostomi</taxon>
        <taxon>Actinopterygii</taxon>
        <taxon>Neopterygii</taxon>
        <taxon>Teleostei</taxon>
        <taxon>Ostariophysi</taxon>
        <taxon>Cypriniformes</taxon>
        <taxon>Cyprinidae</taxon>
        <taxon>Cyprininae</taxon>
        <taxon>Cyprinus</taxon>
    </lineage>
</organism>
<name>A0A8C0Y806_CYPCA</name>
<evidence type="ECO:0000313" key="16">
    <source>
        <dbReference type="Ensembl" id="ENSCCRP00000005403.2"/>
    </source>
</evidence>
<dbReference type="Gene3D" id="3.40.930.10">
    <property type="entry name" value="Mannitol-specific EII, Chain A"/>
    <property type="match status" value="1"/>
</dbReference>
<dbReference type="PROSITE" id="PS00220">
    <property type="entry name" value="ANION_EXCHANGER_2"/>
    <property type="match status" value="1"/>
</dbReference>
<feature type="compositionally biased region" description="Basic residues" evidence="13">
    <location>
        <begin position="77"/>
        <end position="86"/>
    </location>
</feature>
<sequence>MSDPQDASDVTSAAGLTRHLPLVVHSPPQRCEDDDEGDLNKTLGVQRFQQILTPAQRVPIEQHRTFNEEDFEYHRHTSLHIHHPLSKHLPEVRRKKPGRKRKDSGRRRSSSMGAAPPIDEDDEDEEVDEDSCSQLDKEVRFKYMYVFNLTIFCYRRRGRNWVRNLPNGRRVSAPCLFPSLSSPDGSFKPSRSYDLQERRRTGNMTGTALEHYQYMPTDESEAQMLATVDLDGIKSHRFEDVPGVRRHLVKKSAKGQVVHIGKDHKEPSSRIRTKLDRTPHEVFVELNELLMDKNQEMHWKETARWIKFEEDVEEETERWGKPHVASLSFRSLLELRKTISHGAVLLDLDQKTLPGIAHQVVEQMIISDQIRAQDRANVLRALLLKHSHPSDGKEHSLFNRNISATSLGSLISHYHSSNHIAAPEPPTTDPLIGGLRNFESRSSVDLDKNEVLCKDTPQFFGLHKTKSKHELKLLEKIPEDAEATVVLVGSVDFLDQPTMAFVRLQEAVLLESVLEVPIPVRFLFVLLGPPSANIDYHQIGRSISTLMSDKHFHEAAYLADERQDLLTAINSFLDCSIVLPPSDVGGDELLHSIVRFQREMLHKRHEQEVKLQAKEAKSPEDMALRPPLKPEDDPLRRTGRLFGGVIRDAQRRYPKYISDFKDALSPQCMASVIFIYFAALSPAITFGGLLGEKTEGLIGVSELIIATAMQGMLFCLLGAQPLLVVGFSGPLLVFEESFYSFCRSSEIEYLTGRAWIGIWLVIIVVLTVAFEGSFLVRFVSRFTQEIFSFLISLIFIYETFFKLGKIFMDHPLGSCYGREENDTALPTPTSDGRSPDASQTLNQPNTALLSLLLTAGTFFIAFYLRKFKNSAFFPGRLRRAIGDFGVPIAISTMVLLDYSIKDTYTQKLSVPDGFSVTSPDKRGWLIHPLGSDGQFPIWMMVASILPALLVYILIFMETQITTLIVSKKDRMLVKGSGFHLDLLIIVVAGGVSALFGLPWLTGATVRSVTHANSLTVMSKAVAPGDKPRIQEVKEQRVTGFLVAFLVGLSIVIGDVLRQVPIAVLFGIFLYMGVMSLNGIQLTERMMLLLMPPKYHPDHTYVRKVRTLRMHLFTCLQLVCLAVLWVVMSTSASLAFPFVLVLTVPFRRFLLSRIFTHREIQCLDADDAEPSIDDRESQDEYTEIQMPV</sequence>
<keyword evidence="8 12" id="KW-1133">Transmembrane helix</keyword>
<keyword evidence="5" id="KW-1003">Cell membrane</keyword>
<feature type="transmembrane region" description="Helical" evidence="12">
    <location>
        <begin position="754"/>
        <end position="779"/>
    </location>
</feature>
<evidence type="ECO:0000256" key="3">
    <source>
        <dbReference type="ARBA" id="ARBA00022448"/>
    </source>
</evidence>
<evidence type="ECO:0000256" key="8">
    <source>
        <dbReference type="ARBA" id="ARBA00022989"/>
    </source>
</evidence>
<feature type="region of interest" description="Disordered" evidence="13">
    <location>
        <begin position="611"/>
        <end position="630"/>
    </location>
</feature>
<dbReference type="PANTHER" id="PTHR11453:SF14">
    <property type="entry name" value="ANION EXCHANGE PROTEIN 2"/>
    <property type="match status" value="1"/>
</dbReference>
<accession>A0A8C0Y806</accession>
<reference evidence="16" key="2">
    <citation type="submission" date="2025-09" db="UniProtKB">
        <authorList>
            <consortium name="Ensembl"/>
        </authorList>
    </citation>
    <scope>IDENTIFICATION</scope>
</reference>
<evidence type="ECO:0000256" key="5">
    <source>
        <dbReference type="ARBA" id="ARBA00022475"/>
    </source>
</evidence>
<dbReference type="InterPro" id="IPR018241">
    <property type="entry name" value="Anion_exchange_CS"/>
</dbReference>
<feature type="transmembrane region" description="Helical" evidence="12">
    <location>
        <begin position="1034"/>
        <end position="1053"/>
    </location>
</feature>
<evidence type="ECO:0000256" key="11">
    <source>
        <dbReference type="ARBA" id="ARBA00049347"/>
    </source>
</evidence>
<keyword evidence="7 12" id="KW-0812">Transmembrane</keyword>
<dbReference type="NCBIfam" id="TIGR00834">
    <property type="entry name" value="ae"/>
    <property type="match status" value="1"/>
</dbReference>
<feature type="compositionally biased region" description="Basic residues" evidence="13">
    <location>
        <begin position="93"/>
        <end position="109"/>
    </location>
</feature>
<feature type="transmembrane region" description="Helical" evidence="12">
    <location>
        <begin position="711"/>
        <end position="734"/>
    </location>
</feature>
<dbReference type="InterPro" id="IPR016152">
    <property type="entry name" value="PTrfase/Anion_transptr"/>
</dbReference>
<feature type="transmembrane region" description="Helical" evidence="12">
    <location>
        <begin position="884"/>
        <end position="900"/>
    </location>
</feature>
<keyword evidence="4" id="KW-0050">Antiport</keyword>
<evidence type="ECO:0000256" key="7">
    <source>
        <dbReference type="ARBA" id="ARBA00022692"/>
    </source>
</evidence>
<evidence type="ECO:0000256" key="10">
    <source>
        <dbReference type="ARBA" id="ARBA00023136"/>
    </source>
</evidence>
<feature type="transmembrane region" description="Helical" evidence="12">
    <location>
        <begin position="935"/>
        <end position="956"/>
    </location>
</feature>
<dbReference type="FunFam" id="1.10.287.570:FF:000001">
    <property type="entry name" value="Anion exchange protein"/>
    <property type="match status" value="1"/>
</dbReference>
<dbReference type="GO" id="GO:0008509">
    <property type="term" value="F:monoatomic anion transmembrane transporter activity"/>
    <property type="evidence" value="ECO:0007669"/>
    <property type="project" value="InterPro"/>
</dbReference>
<feature type="domain" description="Band 3 cytoplasmic" evidence="15">
    <location>
        <begin position="280"/>
        <end position="584"/>
    </location>
</feature>
<feature type="transmembrane region" description="Helical" evidence="12">
    <location>
        <begin position="846"/>
        <end position="864"/>
    </location>
</feature>
<evidence type="ECO:0000259" key="14">
    <source>
        <dbReference type="Pfam" id="PF00955"/>
    </source>
</evidence>
<dbReference type="InterPro" id="IPR013769">
    <property type="entry name" value="Band3_cytoplasmic_dom"/>
</dbReference>
<dbReference type="SUPFAM" id="SSF55804">
    <property type="entry name" value="Phoshotransferase/anion transport protein"/>
    <property type="match status" value="1"/>
</dbReference>
<dbReference type="GO" id="GO:0016323">
    <property type="term" value="C:basolateral plasma membrane"/>
    <property type="evidence" value="ECO:0007669"/>
    <property type="project" value="TreeGrafter"/>
</dbReference>
<feature type="compositionally biased region" description="Acidic residues" evidence="13">
    <location>
        <begin position="118"/>
        <end position="131"/>
    </location>
</feature>
<evidence type="ECO:0000256" key="12">
    <source>
        <dbReference type="RuleBase" id="RU362035"/>
    </source>
</evidence>
<evidence type="ECO:0000256" key="6">
    <source>
        <dbReference type="ARBA" id="ARBA00022681"/>
    </source>
</evidence>
<feature type="transmembrane region" description="Helical" evidence="12">
    <location>
        <begin position="786"/>
        <end position="804"/>
    </location>
</feature>
<reference evidence="16" key="1">
    <citation type="submission" date="2025-08" db="UniProtKB">
        <authorList>
            <consortium name="Ensembl"/>
        </authorList>
    </citation>
    <scope>IDENTIFICATION</scope>
</reference>
<evidence type="ECO:0000256" key="4">
    <source>
        <dbReference type="ARBA" id="ARBA00022449"/>
    </source>
</evidence>
<feature type="region of interest" description="Disordered" evidence="13">
    <location>
        <begin position="1"/>
        <end position="38"/>
    </location>
</feature>
<dbReference type="GO" id="GO:0016324">
    <property type="term" value="C:apical plasma membrane"/>
    <property type="evidence" value="ECO:0007669"/>
    <property type="project" value="TreeGrafter"/>
</dbReference>
<dbReference type="Ensembl" id="ENSCCRT00000005960.2">
    <property type="protein sequence ID" value="ENSCCRP00000005403.2"/>
    <property type="gene ID" value="ENSCCRG00000049883.2"/>
</dbReference>
<keyword evidence="9 12" id="KW-0406">Ion transport</keyword>
<feature type="transmembrane region" description="Helical" evidence="12">
    <location>
        <begin position="1059"/>
        <end position="1079"/>
    </location>
</feature>
<dbReference type="PRINTS" id="PR00165">
    <property type="entry name" value="ANIONEXCHNGR"/>
</dbReference>